<dbReference type="PROSITE" id="PS50887">
    <property type="entry name" value="GGDEF"/>
    <property type="match status" value="1"/>
</dbReference>
<evidence type="ECO:0000313" key="6">
    <source>
        <dbReference type="EMBL" id="EDQ02780.1"/>
    </source>
</evidence>
<feature type="domain" description="GGDEF" evidence="5">
    <location>
        <begin position="521"/>
        <end position="651"/>
    </location>
</feature>
<evidence type="ECO:0000259" key="5">
    <source>
        <dbReference type="PROSITE" id="PS50887"/>
    </source>
</evidence>
<accession>A9CW61</accession>
<keyword evidence="4" id="KW-0472">Membrane</keyword>
<comment type="caution">
    <text evidence="6">The sequence shown here is derived from an EMBL/GenBank/DDBJ whole genome shotgun (WGS) entry which is preliminary data.</text>
</comment>
<dbReference type="SMART" id="SM00028">
    <property type="entry name" value="TPR"/>
    <property type="match status" value="3"/>
</dbReference>
<dbReference type="InterPro" id="IPR050469">
    <property type="entry name" value="Diguanylate_Cyclase"/>
</dbReference>
<evidence type="ECO:0000256" key="1">
    <source>
        <dbReference type="ARBA" id="ARBA00001946"/>
    </source>
</evidence>
<dbReference type="PANTHER" id="PTHR45138">
    <property type="entry name" value="REGULATORY COMPONENTS OF SENSORY TRANSDUCTION SYSTEM"/>
    <property type="match status" value="1"/>
</dbReference>
<dbReference type="STRING" id="314608.KT99_06427"/>
<dbReference type="InterPro" id="IPR029787">
    <property type="entry name" value="Nucleotide_cyclase"/>
</dbReference>
<name>A9CW61_9GAMM</name>
<evidence type="ECO:0000256" key="2">
    <source>
        <dbReference type="ARBA" id="ARBA00012528"/>
    </source>
</evidence>
<dbReference type="EMBL" id="ABIC01000001">
    <property type="protein sequence ID" value="EDQ02780.1"/>
    <property type="molecule type" value="Genomic_DNA"/>
</dbReference>
<gene>
    <name evidence="6" type="ORF">KT99_06427</name>
</gene>
<proteinExistence type="predicted"/>
<dbReference type="FunFam" id="3.30.70.270:FF:000001">
    <property type="entry name" value="Diguanylate cyclase domain protein"/>
    <property type="match status" value="1"/>
</dbReference>
<dbReference type="GO" id="GO:0005886">
    <property type="term" value="C:plasma membrane"/>
    <property type="evidence" value="ECO:0007669"/>
    <property type="project" value="TreeGrafter"/>
</dbReference>
<dbReference type="InterPro" id="IPR000160">
    <property type="entry name" value="GGDEF_dom"/>
</dbReference>
<feature type="transmembrane region" description="Helical" evidence="4">
    <location>
        <begin position="460"/>
        <end position="481"/>
    </location>
</feature>
<keyword evidence="4" id="KW-1133">Transmembrane helix</keyword>
<protein>
    <recommendedName>
        <fullName evidence="2">diguanylate cyclase</fullName>
        <ecNumber evidence="2">2.7.7.65</ecNumber>
    </recommendedName>
</protein>
<dbReference type="SUPFAM" id="SSF55073">
    <property type="entry name" value="Nucleotide cyclase"/>
    <property type="match status" value="1"/>
</dbReference>
<sequence>MHQTIMVYRLLRHQIISKLALICQALVCRAPKLRGAGKLTWAWLWLILVSPQVLADEPKNLNATFEELESGVILSSDALKAKLEYLKANITLADLDNYLRLQRVLCWSTDAYDSNKRAKGLEFAQKQLNAEIIKQSPETHADLTLCRAWLYQIGGEVELALTEYNQVIARAYQLESPRLIADARNLRGAMYSFQGNYALALEDLFSAQQLYDNLNLTFWSLYNLADIATSYRRFGDPQTAYKYYAKLETKFIEIGDLESANAMATEMAIALEELGENEAALEKYRQSYRYLQQEKDEMAQSFVAINLAGILIKLDRLGEVQKYLDEAQKYVLPTDEAFYSFMMLFRAQFQILQGQPSAAIPLIEEAKSAFLRVKNTRGLTQLYKLESQIFAELSQWQQAYLSLEHFNRLHNELDIKLQTYRTTEMQTRFNTKQVETENLLLLETQKIRDNELLILQQNRYLQFTVIFLALIVIIIISFLAYKQAQKSKIFSVLALTDHLTQLANRRHTYAVGEQSFSENHDVMALILFDADHFKKINDNFGHDVGDKALTLLANISSSLMRKSDLVGRVGGEEFLVILPHTNLEQATEIAERLVDSIAMTDLSDIAEELTMTISAGVAAREQDKSFSDLLQRADKGLYLAKSSGRNCVKAG</sequence>
<keyword evidence="7" id="KW-1185">Reference proteome</keyword>
<dbReference type="EC" id="2.7.7.65" evidence="2"/>
<dbReference type="InterPro" id="IPR011990">
    <property type="entry name" value="TPR-like_helical_dom_sf"/>
</dbReference>
<dbReference type="Pfam" id="PF00990">
    <property type="entry name" value="GGDEF"/>
    <property type="match status" value="1"/>
</dbReference>
<evidence type="ECO:0000256" key="3">
    <source>
        <dbReference type="ARBA" id="ARBA00034247"/>
    </source>
</evidence>
<dbReference type="InterPro" id="IPR043128">
    <property type="entry name" value="Rev_trsase/Diguanyl_cyclase"/>
</dbReference>
<comment type="cofactor">
    <cofactor evidence="1">
        <name>Mg(2+)</name>
        <dbReference type="ChEBI" id="CHEBI:18420"/>
    </cofactor>
</comment>
<dbReference type="PANTHER" id="PTHR45138:SF9">
    <property type="entry name" value="DIGUANYLATE CYCLASE DGCM-RELATED"/>
    <property type="match status" value="1"/>
</dbReference>
<dbReference type="Gene3D" id="1.25.40.10">
    <property type="entry name" value="Tetratricopeptide repeat domain"/>
    <property type="match status" value="1"/>
</dbReference>
<reference evidence="6 7" key="1">
    <citation type="submission" date="2007-10" db="EMBL/GenBank/DDBJ databases">
        <authorList>
            <person name="Yayanos A."/>
            <person name="Ferriera S."/>
            <person name="Johnson J."/>
            <person name="Kravitz S."/>
            <person name="Halpern A."/>
            <person name="Remington K."/>
            <person name="Beeson K."/>
            <person name="Tran B."/>
            <person name="Rogers Y.-H."/>
            <person name="Friedman R."/>
            <person name="Venter J.C."/>
        </authorList>
    </citation>
    <scope>NUCLEOTIDE SEQUENCE [LARGE SCALE GENOMIC DNA]</scope>
    <source>
        <strain evidence="6 7">KT99</strain>
    </source>
</reference>
<dbReference type="NCBIfam" id="TIGR00254">
    <property type="entry name" value="GGDEF"/>
    <property type="match status" value="1"/>
</dbReference>
<comment type="catalytic activity">
    <reaction evidence="3">
        <text>2 GTP = 3',3'-c-di-GMP + 2 diphosphate</text>
        <dbReference type="Rhea" id="RHEA:24898"/>
        <dbReference type="ChEBI" id="CHEBI:33019"/>
        <dbReference type="ChEBI" id="CHEBI:37565"/>
        <dbReference type="ChEBI" id="CHEBI:58805"/>
        <dbReference type="EC" id="2.7.7.65"/>
    </reaction>
</comment>
<dbReference type="GO" id="GO:1902201">
    <property type="term" value="P:negative regulation of bacterial-type flagellum-dependent cell motility"/>
    <property type="evidence" value="ECO:0007669"/>
    <property type="project" value="TreeGrafter"/>
</dbReference>
<dbReference type="Gene3D" id="3.30.70.270">
    <property type="match status" value="1"/>
</dbReference>
<keyword evidence="4" id="KW-0812">Transmembrane</keyword>
<dbReference type="GO" id="GO:0043709">
    <property type="term" value="P:cell adhesion involved in single-species biofilm formation"/>
    <property type="evidence" value="ECO:0007669"/>
    <property type="project" value="TreeGrafter"/>
</dbReference>
<dbReference type="InterPro" id="IPR019734">
    <property type="entry name" value="TPR_rpt"/>
</dbReference>
<dbReference type="SMART" id="SM00267">
    <property type="entry name" value="GGDEF"/>
    <property type="match status" value="1"/>
</dbReference>
<evidence type="ECO:0000256" key="4">
    <source>
        <dbReference type="SAM" id="Phobius"/>
    </source>
</evidence>
<evidence type="ECO:0000313" key="7">
    <source>
        <dbReference type="Proteomes" id="UP000005839"/>
    </source>
</evidence>
<dbReference type="SUPFAM" id="SSF48452">
    <property type="entry name" value="TPR-like"/>
    <property type="match status" value="1"/>
</dbReference>
<dbReference type="GO" id="GO:0052621">
    <property type="term" value="F:diguanylate cyclase activity"/>
    <property type="evidence" value="ECO:0007669"/>
    <property type="project" value="UniProtKB-EC"/>
</dbReference>
<organism evidence="6 7">
    <name type="scientific">Shewanella benthica KT99</name>
    <dbReference type="NCBI Taxonomy" id="314608"/>
    <lineage>
        <taxon>Bacteria</taxon>
        <taxon>Pseudomonadati</taxon>
        <taxon>Pseudomonadota</taxon>
        <taxon>Gammaproteobacteria</taxon>
        <taxon>Alteromonadales</taxon>
        <taxon>Shewanellaceae</taxon>
        <taxon>Shewanella</taxon>
    </lineage>
</organism>
<dbReference type="CDD" id="cd01949">
    <property type="entry name" value="GGDEF"/>
    <property type="match status" value="1"/>
</dbReference>
<dbReference type="Proteomes" id="UP000005839">
    <property type="component" value="Unassembled WGS sequence"/>
</dbReference>
<dbReference type="AlphaFoldDB" id="A9CW61"/>